<dbReference type="EMBL" id="APPI01000022">
    <property type="protein sequence ID" value="ENV12544.1"/>
    <property type="molecule type" value="Genomic_DNA"/>
</dbReference>
<dbReference type="InterPro" id="IPR004942">
    <property type="entry name" value="Roadblock/LAMTOR2_dom"/>
</dbReference>
<dbReference type="HOGENOM" id="CLU_150662_0_0_6"/>
<dbReference type="PATRIC" id="fig|1217675.3.peg.2487"/>
<accession>N8XU57</accession>
<dbReference type="Proteomes" id="UP000018438">
    <property type="component" value="Unassembled WGS sequence"/>
</dbReference>
<dbReference type="RefSeq" id="WP_004809610.1">
    <property type="nucleotide sequence ID" value="NZ_KB849443.1"/>
</dbReference>
<dbReference type="AlphaFoldDB" id="N8XU57"/>
<keyword evidence="3" id="KW-1185">Reference proteome</keyword>
<sequence>MSLNNLAKRTAPQELTEFAAKQIQELLFNVQGIELIMLCSSDGFELASFEKIKTNGKGKLAAVSSSIVAMVQAFMQELQLEGCQSITLDANNGKAILTAIPHPKFPMLILAMTTNDVLLGQLLYCTKKIAQDISNFQI</sequence>
<comment type="caution">
    <text evidence="2">The sequence shown here is derived from an EMBL/GenBank/DDBJ whole genome shotgun (WGS) entry which is preliminary data.</text>
</comment>
<reference evidence="2 3" key="1">
    <citation type="submission" date="2013-02" db="EMBL/GenBank/DDBJ databases">
        <title>The Genome Sequence of Acinetobacter schindleri NIPH 900.</title>
        <authorList>
            <consortium name="The Broad Institute Genome Sequencing Platform"/>
            <consortium name="The Broad Institute Genome Sequencing Center for Infectious Disease"/>
            <person name="Cerqueira G."/>
            <person name="Feldgarden M."/>
            <person name="Courvalin P."/>
            <person name="Perichon B."/>
            <person name="Grillot-Courvalin C."/>
            <person name="Clermont D."/>
            <person name="Rocha E."/>
            <person name="Yoon E.-J."/>
            <person name="Nemec A."/>
            <person name="Walker B."/>
            <person name="Young S.K."/>
            <person name="Zeng Q."/>
            <person name="Gargeya S."/>
            <person name="Fitzgerald M."/>
            <person name="Haas B."/>
            <person name="Abouelleil A."/>
            <person name="Alvarado L."/>
            <person name="Arachchi H.M."/>
            <person name="Berlin A.M."/>
            <person name="Chapman S.B."/>
            <person name="Dewar J."/>
            <person name="Goldberg J."/>
            <person name="Griggs A."/>
            <person name="Gujja S."/>
            <person name="Hansen M."/>
            <person name="Howarth C."/>
            <person name="Imamovic A."/>
            <person name="Larimer J."/>
            <person name="McCowan C."/>
            <person name="Murphy C."/>
            <person name="Neiman D."/>
            <person name="Pearson M."/>
            <person name="Priest M."/>
            <person name="Roberts A."/>
            <person name="Saif S."/>
            <person name="Shea T."/>
            <person name="Sisk P."/>
            <person name="Sykes S."/>
            <person name="Wortman J."/>
            <person name="Nusbaum C."/>
            <person name="Birren B."/>
        </authorList>
    </citation>
    <scope>NUCLEOTIDE SEQUENCE [LARGE SCALE GENOMIC DNA]</scope>
    <source>
        <strain evidence="2 3">NIPH 900</strain>
    </source>
</reference>
<evidence type="ECO:0000259" key="1">
    <source>
        <dbReference type="Pfam" id="PF03259"/>
    </source>
</evidence>
<dbReference type="SUPFAM" id="SSF103196">
    <property type="entry name" value="Roadblock/LC7 domain"/>
    <property type="match status" value="1"/>
</dbReference>
<evidence type="ECO:0000313" key="2">
    <source>
        <dbReference type="EMBL" id="ENV12544.1"/>
    </source>
</evidence>
<dbReference type="Gene3D" id="3.30.450.30">
    <property type="entry name" value="Dynein light chain 2a, cytoplasmic"/>
    <property type="match status" value="1"/>
</dbReference>
<name>N8XU57_9GAMM</name>
<dbReference type="Pfam" id="PF03259">
    <property type="entry name" value="Robl_LC7"/>
    <property type="match status" value="1"/>
</dbReference>
<organism evidence="2 3">
    <name type="scientific">Acinetobacter schindleri NIPH 900</name>
    <dbReference type="NCBI Taxonomy" id="1217675"/>
    <lineage>
        <taxon>Bacteria</taxon>
        <taxon>Pseudomonadati</taxon>
        <taxon>Pseudomonadota</taxon>
        <taxon>Gammaproteobacteria</taxon>
        <taxon>Moraxellales</taxon>
        <taxon>Moraxellaceae</taxon>
        <taxon>Acinetobacter</taxon>
    </lineage>
</organism>
<feature type="domain" description="Roadblock/LAMTOR2" evidence="1">
    <location>
        <begin position="21"/>
        <end position="99"/>
    </location>
</feature>
<protein>
    <recommendedName>
        <fullName evidence="1">Roadblock/LAMTOR2 domain-containing protein</fullName>
    </recommendedName>
</protein>
<proteinExistence type="predicted"/>
<evidence type="ECO:0000313" key="3">
    <source>
        <dbReference type="Proteomes" id="UP000018438"/>
    </source>
</evidence>
<gene>
    <name evidence="2" type="ORF">F965_02565</name>
</gene>